<keyword evidence="2" id="KW-0238">DNA-binding</keyword>
<dbReference type="InterPro" id="IPR046335">
    <property type="entry name" value="LacI/GalR-like_sensor"/>
</dbReference>
<dbReference type="GO" id="GO:0006355">
    <property type="term" value="P:regulation of DNA-templated transcription"/>
    <property type="evidence" value="ECO:0007669"/>
    <property type="project" value="UniProtKB-ARBA"/>
</dbReference>
<accession>A0ABD5F5C2</accession>
<evidence type="ECO:0000313" key="5">
    <source>
        <dbReference type="EMBL" id="MDT2513289.1"/>
    </source>
</evidence>
<dbReference type="Pfam" id="PF13377">
    <property type="entry name" value="Peripla_BP_3"/>
    <property type="match status" value="1"/>
</dbReference>
<dbReference type="GO" id="GO:0003677">
    <property type="term" value="F:DNA binding"/>
    <property type="evidence" value="ECO:0007669"/>
    <property type="project" value="UniProtKB-KW"/>
</dbReference>
<evidence type="ECO:0000313" key="6">
    <source>
        <dbReference type="Proteomes" id="UP001264335"/>
    </source>
</evidence>
<dbReference type="AlphaFoldDB" id="A0ABD5F5C2"/>
<reference evidence="5 6" key="1">
    <citation type="submission" date="2023-03" db="EMBL/GenBank/DDBJ databases">
        <authorList>
            <person name="Shen W."/>
            <person name="Cai J."/>
        </authorList>
    </citation>
    <scope>NUCLEOTIDE SEQUENCE [LARGE SCALE GENOMIC DNA]</scope>
    <source>
        <strain evidence="5 6">Y2</strain>
    </source>
</reference>
<evidence type="ECO:0000256" key="1">
    <source>
        <dbReference type="ARBA" id="ARBA00023015"/>
    </source>
</evidence>
<dbReference type="PANTHER" id="PTHR30146">
    <property type="entry name" value="LACI-RELATED TRANSCRIPTIONAL REPRESSOR"/>
    <property type="match status" value="1"/>
</dbReference>
<gene>
    <name evidence="5" type="ORF">P7D79_03475</name>
</gene>
<feature type="domain" description="Transcriptional regulator LacI/GalR-like sensor" evidence="4">
    <location>
        <begin position="1"/>
        <end position="59"/>
    </location>
</feature>
<evidence type="ECO:0000256" key="3">
    <source>
        <dbReference type="ARBA" id="ARBA00023163"/>
    </source>
</evidence>
<name>A0ABD5F5C2_ENTAV</name>
<proteinExistence type="predicted"/>
<dbReference type="Gene3D" id="3.40.50.2300">
    <property type="match status" value="2"/>
</dbReference>
<keyword evidence="3" id="KW-0804">Transcription</keyword>
<dbReference type="InterPro" id="IPR028082">
    <property type="entry name" value="Peripla_BP_I"/>
</dbReference>
<dbReference type="Proteomes" id="UP001264335">
    <property type="component" value="Unassembled WGS sequence"/>
</dbReference>
<dbReference type="RefSeq" id="WP_245569618.1">
    <property type="nucleotide sequence ID" value="NZ_JARPWY010000006.1"/>
</dbReference>
<comment type="caution">
    <text evidence="5">The sequence shown here is derived from an EMBL/GenBank/DDBJ whole genome shotgun (WGS) entry which is preliminary data.</text>
</comment>
<evidence type="ECO:0000256" key="2">
    <source>
        <dbReference type="ARBA" id="ARBA00023125"/>
    </source>
</evidence>
<evidence type="ECO:0000259" key="4">
    <source>
        <dbReference type="Pfam" id="PF13377"/>
    </source>
</evidence>
<dbReference type="PANTHER" id="PTHR30146:SF109">
    <property type="entry name" value="HTH-TYPE TRANSCRIPTIONAL REGULATOR GALS"/>
    <property type="match status" value="1"/>
</dbReference>
<protein>
    <submittedName>
        <fullName evidence="5">Substrate-binding domain-containing protein</fullName>
    </submittedName>
</protein>
<sequence>MGFDDQPIASLTYPEITTIRQPIEEMGALATKTLISSIEGNPPIEMLTLKTQLIIRDSV</sequence>
<keyword evidence="1" id="KW-0805">Transcription regulation</keyword>
<dbReference type="EMBL" id="JARPWY010000006">
    <property type="protein sequence ID" value="MDT2513289.1"/>
    <property type="molecule type" value="Genomic_DNA"/>
</dbReference>
<organism evidence="5 6">
    <name type="scientific">Enterococcus avium</name>
    <name type="common">Streptococcus avium</name>
    <dbReference type="NCBI Taxonomy" id="33945"/>
    <lineage>
        <taxon>Bacteria</taxon>
        <taxon>Bacillati</taxon>
        <taxon>Bacillota</taxon>
        <taxon>Bacilli</taxon>
        <taxon>Lactobacillales</taxon>
        <taxon>Enterococcaceae</taxon>
        <taxon>Enterococcus</taxon>
    </lineage>
</organism>
<dbReference type="SUPFAM" id="SSF53822">
    <property type="entry name" value="Periplasmic binding protein-like I"/>
    <property type="match status" value="1"/>
</dbReference>